<evidence type="ECO:0000313" key="1">
    <source>
        <dbReference type="EMBL" id="KEQ01989.1"/>
    </source>
</evidence>
<dbReference type="Proteomes" id="UP000027644">
    <property type="component" value="Unassembled WGS sequence"/>
</dbReference>
<evidence type="ECO:0000313" key="2">
    <source>
        <dbReference type="Proteomes" id="UP000027644"/>
    </source>
</evidence>
<gene>
    <name evidence="1" type="ORF">SASC598J21_002320</name>
</gene>
<accession>A0A074W3P3</accession>
<dbReference type="AlphaFoldDB" id="A0A074W3P3"/>
<feature type="non-terminal residue" evidence="1">
    <location>
        <position position="1"/>
    </location>
</feature>
<dbReference type="EMBL" id="AVQL01000190">
    <property type="protein sequence ID" value="KEQ01989.1"/>
    <property type="molecule type" value="Genomic_DNA"/>
</dbReference>
<proteinExistence type="predicted"/>
<organism evidence="1 2">
    <name type="scientific">Snodgrassella alvi SCGC AB-598-J21</name>
    <dbReference type="NCBI Taxonomy" id="1385367"/>
    <lineage>
        <taxon>Bacteria</taxon>
        <taxon>Pseudomonadati</taxon>
        <taxon>Pseudomonadota</taxon>
        <taxon>Betaproteobacteria</taxon>
        <taxon>Neisseriales</taxon>
        <taxon>Neisseriaceae</taxon>
        <taxon>Snodgrassella</taxon>
    </lineage>
</organism>
<name>A0A074W3P3_9NEIS</name>
<protein>
    <submittedName>
        <fullName evidence="1">Uncharacterized protein</fullName>
    </submittedName>
</protein>
<sequence>VEQLDTLILYVLFAVLIMGKVD</sequence>
<reference evidence="1 2" key="1">
    <citation type="journal article" date="2014" name="PLoS Genet.">
        <title>Hidden diversity in honey bee gut symbionts detected by single-cell genomics.</title>
        <authorList>
            <person name="Engel P."/>
            <person name="Stepanauskas R."/>
            <person name="Moran N."/>
        </authorList>
    </citation>
    <scope>NUCLEOTIDE SEQUENCE [LARGE SCALE GENOMIC DNA]</scope>
    <source>
        <strain evidence="1 2">SCGC AB-598-J21</strain>
    </source>
</reference>
<comment type="caution">
    <text evidence="1">The sequence shown here is derived from an EMBL/GenBank/DDBJ whole genome shotgun (WGS) entry which is preliminary data.</text>
</comment>